<dbReference type="PANTHER" id="PTHR42747">
    <property type="entry name" value="NITRONATE MONOOXYGENASE-RELATED"/>
    <property type="match status" value="1"/>
</dbReference>
<proteinExistence type="inferred from homology"/>
<dbReference type="RefSeq" id="WP_013394510.1">
    <property type="nucleotide sequence ID" value="NC_014640.1"/>
</dbReference>
<dbReference type="Pfam" id="PF03060">
    <property type="entry name" value="NMO"/>
    <property type="match status" value="1"/>
</dbReference>
<dbReference type="SUPFAM" id="SSF51412">
    <property type="entry name" value="Inosine monophosphate dehydrogenase (IMPDH)"/>
    <property type="match status" value="1"/>
</dbReference>
<evidence type="ECO:0000313" key="7">
    <source>
        <dbReference type="Proteomes" id="UP000006876"/>
    </source>
</evidence>
<dbReference type="STRING" id="762376.AXYL_03876"/>
<evidence type="ECO:0000256" key="1">
    <source>
        <dbReference type="ARBA" id="ARBA00009881"/>
    </source>
</evidence>
<comment type="similarity">
    <text evidence="1">Belongs to the nitronate monooxygenase family. NMO class I subfamily.</text>
</comment>
<dbReference type="KEGG" id="axy:AXYL_03876"/>
<protein>
    <submittedName>
        <fullName evidence="6">2-nitropropane dioxygenase family protein 5</fullName>
    </submittedName>
</protein>
<dbReference type="InterPro" id="IPR004136">
    <property type="entry name" value="NMO"/>
</dbReference>
<dbReference type="FunFam" id="3.20.20.70:FF:000210">
    <property type="entry name" value="2-nitropropane dioxygenase"/>
    <property type="match status" value="1"/>
</dbReference>
<accession>E3HQ38</accession>
<dbReference type="OrthoDB" id="9778912at2"/>
<keyword evidence="3" id="KW-0288">FMN</keyword>
<organism evidence="6 7">
    <name type="scientific">Achromobacter xylosoxidans (strain A8)</name>
    <dbReference type="NCBI Taxonomy" id="762376"/>
    <lineage>
        <taxon>Bacteria</taxon>
        <taxon>Pseudomonadati</taxon>
        <taxon>Pseudomonadota</taxon>
        <taxon>Betaproteobacteria</taxon>
        <taxon>Burkholderiales</taxon>
        <taxon>Alcaligenaceae</taxon>
        <taxon>Achromobacter</taxon>
    </lineage>
</organism>
<gene>
    <name evidence="6" type="ordered locus">AXYL_03876</name>
</gene>
<dbReference type="PATRIC" id="fig|762376.5.peg.3891"/>
<dbReference type="eggNOG" id="COG2070">
    <property type="taxonomic scope" value="Bacteria"/>
</dbReference>
<evidence type="ECO:0000256" key="2">
    <source>
        <dbReference type="ARBA" id="ARBA00022630"/>
    </source>
</evidence>
<dbReference type="GO" id="GO:0018580">
    <property type="term" value="F:nitronate monooxygenase activity"/>
    <property type="evidence" value="ECO:0007669"/>
    <property type="project" value="InterPro"/>
</dbReference>
<keyword evidence="4" id="KW-0560">Oxidoreductase</keyword>
<dbReference type="CDD" id="cd04730">
    <property type="entry name" value="NPD_like"/>
    <property type="match status" value="1"/>
</dbReference>
<reference evidence="6 7" key="1">
    <citation type="journal article" date="2011" name="J. Bacteriol.">
        <title>Complete genome sequence of the haloaromatic acid-degrading bacterium Achromobacter xylosoxidans A8.</title>
        <authorList>
            <person name="Strnad H."/>
            <person name="Ridl J."/>
            <person name="Paces J."/>
            <person name="Kolar M."/>
            <person name="Vlcek C."/>
            <person name="Paces V."/>
        </authorList>
    </citation>
    <scope>NUCLEOTIDE SEQUENCE [LARGE SCALE GENOMIC DNA]</scope>
    <source>
        <strain evidence="6 7">A8</strain>
    </source>
</reference>
<dbReference type="Proteomes" id="UP000006876">
    <property type="component" value="Chromosome"/>
</dbReference>
<dbReference type="InterPro" id="IPR013785">
    <property type="entry name" value="Aldolase_TIM"/>
</dbReference>
<dbReference type="HOGENOM" id="CLU_038732_3_0_4"/>
<keyword evidence="6" id="KW-0223">Dioxygenase</keyword>
<evidence type="ECO:0000256" key="4">
    <source>
        <dbReference type="ARBA" id="ARBA00023002"/>
    </source>
</evidence>
<evidence type="ECO:0000256" key="5">
    <source>
        <dbReference type="ARBA" id="ARBA00023033"/>
    </source>
</evidence>
<name>E3HQ38_ACHXA</name>
<evidence type="ECO:0000313" key="6">
    <source>
        <dbReference type="EMBL" id="ADP17196.1"/>
    </source>
</evidence>
<dbReference type="GO" id="GO:0051213">
    <property type="term" value="F:dioxygenase activity"/>
    <property type="evidence" value="ECO:0007669"/>
    <property type="project" value="UniProtKB-KW"/>
</dbReference>
<dbReference type="PANTHER" id="PTHR42747:SF4">
    <property type="entry name" value="BLR1330 PROTEIN"/>
    <property type="match status" value="1"/>
</dbReference>
<keyword evidence="2" id="KW-0285">Flavoprotein</keyword>
<keyword evidence="5" id="KW-0503">Monooxygenase</keyword>
<dbReference type="Gene3D" id="3.20.20.70">
    <property type="entry name" value="Aldolase class I"/>
    <property type="match status" value="1"/>
</dbReference>
<evidence type="ECO:0000256" key="3">
    <source>
        <dbReference type="ARBA" id="ARBA00022643"/>
    </source>
</evidence>
<dbReference type="EMBL" id="CP002287">
    <property type="protein sequence ID" value="ADP17196.1"/>
    <property type="molecule type" value="Genomic_DNA"/>
</dbReference>
<dbReference type="AlphaFoldDB" id="E3HQ38"/>
<sequence length="328" mass="34795">MTKLSVLRNLRLPVVASPMFIASGVDLVLAQCQAGIVGSFPALNARGPGELDAWISRIETALVAHDSVHPSAPAAPYAVNIILHHSNDRQHADLETCVRRRVPIVITSVGDPKDVVRAVHGYGGVVLHDVINQRHARKAAAAGVDGLILVCAGAGGHGGNLSPFALVGEVRRWFDGLLLVAGAISTGEHVLAVRAMGADLAYVGTRFLASPEASIEPAYKQAVLEAGTDGVIYSDLFSWVHANYLKQSIADLGLDTDRLPTRDSYRETLAAQGEPRRKLWRDIWSAGQGVGCIDAIVPTRDIVASMRLEYEAARARLSGVAADAGISV</sequence>